<evidence type="ECO:0008006" key="7">
    <source>
        <dbReference type="Google" id="ProtNLM"/>
    </source>
</evidence>
<dbReference type="CDD" id="cd07067">
    <property type="entry name" value="HP_PGM_like"/>
    <property type="match status" value="1"/>
</dbReference>
<dbReference type="PANTHER" id="PTHR48100">
    <property type="entry name" value="BROAD-SPECIFICITY PHOSPHATASE YOR283W-RELATED"/>
    <property type="match status" value="1"/>
</dbReference>
<dbReference type="SUPFAM" id="SSF53254">
    <property type="entry name" value="Phosphoglycerate mutase-like"/>
    <property type="match status" value="1"/>
</dbReference>
<dbReference type="PANTHER" id="PTHR48100:SF1">
    <property type="entry name" value="HISTIDINE PHOSPHATASE FAMILY PROTEIN-RELATED"/>
    <property type="match status" value="1"/>
</dbReference>
<dbReference type="InterPro" id="IPR029033">
    <property type="entry name" value="His_PPase_superfam"/>
</dbReference>
<dbReference type="Proteomes" id="UP000290287">
    <property type="component" value="Unassembled WGS sequence"/>
</dbReference>
<dbReference type="EMBL" id="PEIB01000030">
    <property type="protein sequence ID" value="RXJ71870.1"/>
    <property type="molecule type" value="Genomic_DNA"/>
</dbReference>
<dbReference type="Gene3D" id="3.40.50.1240">
    <property type="entry name" value="Phosphoglycerate mutase-like"/>
    <property type="match status" value="1"/>
</dbReference>
<sequence length="233" mass="26205">MIILARHGQTEWNKVKRLQGSKNSPLTELGIAQAHNVSTLVSKLVDRQEAVMFSSPLGRALDTAKIIEASLPSVSDMTIEPLLKEYSYGHWEGLTFDDVKAQWPQEWSDRVADKWNYAIPGGEGYSMMSERAKAWLEALSPEHVTVAVSHQMIGRAIRAAYLGLDSERTMALSQNNNEVIVLRDGKETTYTPDTFYLSGCHWVYLSIELPFKRQITKLTSVIAIFPLISHCTH</sequence>
<evidence type="ECO:0000256" key="1">
    <source>
        <dbReference type="ARBA" id="ARBA00023152"/>
    </source>
</evidence>
<dbReference type="GO" id="GO:0005737">
    <property type="term" value="C:cytoplasm"/>
    <property type="evidence" value="ECO:0007669"/>
    <property type="project" value="TreeGrafter"/>
</dbReference>
<dbReference type="SMART" id="SM00855">
    <property type="entry name" value="PGAM"/>
    <property type="match status" value="1"/>
</dbReference>
<evidence type="ECO:0000256" key="2">
    <source>
        <dbReference type="ARBA" id="ARBA00023235"/>
    </source>
</evidence>
<feature type="binding site" evidence="4">
    <location>
        <begin position="85"/>
        <end position="88"/>
    </location>
    <ligand>
        <name>substrate</name>
    </ligand>
</feature>
<dbReference type="PROSITE" id="PS00175">
    <property type="entry name" value="PG_MUTASE"/>
    <property type="match status" value="1"/>
</dbReference>
<gene>
    <name evidence="5" type="ORF">CS022_19075</name>
</gene>
<feature type="active site" description="Proton donor/acceptor" evidence="3">
    <location>
        <position position="85"/>
    </location>
</feature>
<dbReference type="InterPro" id="IPR050275">
    <property type="entry name" value="PGM_Phosphatase"/>
</dbReference>
<dbReference type="AlphaFoldDB" id="A0A4Q0YM36"/>
<dbReference type="InterPro" id="IPR013078">
    <property type="entry name" value="His_Pase_superF_clade-1"/>
</dbReference>
<dbReference type="InterPro" id="IPR001345">
    <property type="entry name" value="PG/BPGM_mutase_AS"/>
</dbReference>
<evidence type="ECO:0000256" key="4">
    <source>
        <dbReference type="PIRSR" id="PIRSR613078-2"/>
    </source>
</evidence>
<dbReference type="RefSeq" id="WP_129123578.1">
    <property type="nucleotide sequence ID" value="NZ_PEIB01000030.1"/>
</dbReference>
<keyword evidence="6" id="KW-1185">Reference proteome</keyword>
<accession>A0A4Q0YM36</accession>
<dbReference type="GO" id="GO:0016791">
    <property type="term" value="F:phosphatase activity"/>
    <property type="evidence" value="ECO:0007669"/>
    <property type="project" value="TreeGrafter"/>
</dbReference>
<evidence type="ECO:0000313" key="5">
    <source>
        <dbReference type="EMBL" id="RXJ71870.1"/>
    </source>
</evidence>
<organism evidence="5 6">
    <name type="scientific">Veronia nyctiphanis</name>
    <dbReference type="NCBI Taxonomy" id="1278244"/>
    <lineage>
        <taxon>Bacteria</taxon>
        <taxon>Pseudomonadati</taxon>
        <taxon>Pseudomonadota</taxon>
        <taxon>Gammaproteobacteria</taxon>
        <taxon>Vibrionales</taxon>
        <taxon>Vibrionaceae</taxon>
        <taxon>Veronia</taxon>
    </lineage>
</organism>
<feature type="binding site" evidence="4">
    <location>
        <begin position="6"/>
        <end position="13"/>
    </location>
    <ligand>
        <name>substrate</name>
    </ligand>
</feature>
<name>A0A4Q0YM36_9GAMM</name>
<protein>
    <recommendedName>
        <fullName evidence="7">Phosphoglycerate mutase</fullName>
    </recommendedName>
</protein>
<dbReference type="Pfam" id="PF00300">
    <property type="entry name" value="His_Phos_1"/>
    <property type="match status" value="1"/>
</dbReference>
<reference evidence="5 6" key="1">
    <citation type="submission" date="2017-10" db="EMBL/GenBank/DDBJ databases">
        <title>Nyctiphanis sp. nov., isolated from the stomach of the euphausiid Nyctiphanes simplex (Hansen, 1911) in the Gulf of California.</title>
        <authorList>
            <person name="Gomez-Gil B."/>
            <person name="Aguilar-Mendez M."/>
            <person name="Lopez-Cortes A."/>
            <person name="Gomez-Gutierrez J."/>
            <person name="Roque A."/>
            <person name="Lang E."/>
            <person name="Gonzalez-Castillo A."/>
        </authorList>
    </citation>
    <scope>NUCLEOTIDE SEQUENCE [LARGE SCALE GENOMIC DNA]</scope>
    <source>
        <strain evidence="5 6">CAIM 600</strain>
    </source>
</reference>
<dbReference type="OrthoDB" id="9781415at2"/>
<comment type="caution">
    <text evidence="5">The sequence shown here is derived from an EMBL/GenBank/DDBJ whole genome shotgun (WGS) entry which is preliminary data.</text>
</comment>
<evidence type="ECO:0000256" key="3">
    <source>
        <dbReference type="PIRSR" id="PIRSR613078-1"/>
    </source>
</evidence>
<feature type="binding site" evidence="4">
    <location>
        <position position="59"/>
    </location>
    <ligand>
        <name>substrate</name>
    </ligand>
</feature>
<evidence type="ECO:0000313" key="6">
    <source>
        <dbReference type="Proteomes" id="UP000290287"/>
    </source>
</evidence>
<keyword evidence="1" id="KW-0324">Glycolysis</keyword>
<keyword evidence="2" id="KW-0413">Isomerase</keyword>
<proteinExistence type="predicted"/>
<feature type="active site" description="Tele-phosphohistidine intermediate" evidence="3">
    <location>
        <position position="7"/>
    </location>
</feature>